<dbReference type="EMBL" id="BAABRL010000002">
    <property type="protein sequence ID" value="GAA5494641.1"/>
    <property type="molecule type" value="Genomic_DNA"/>
</dbReference>
<protein>
    <recommendedName>
        <fullName evidence="2">Cytochrome c7-like domain-containing protein</fullName>
    </recommendedName>
</protein>
<evidence type="ECO:0000259" key="2">
    <source>
        <dbReference type="Pfam" id="PF14522"/>
    </source>
</evidence>
<dbReference type="Gene3D" id="3.90.10.10">
    <property type="entry name" value="Cytochrome C3"/>
    <property type="match status" value="2"/>
</dbReference>
<keyword evidence="1" id="KW-0472">Membrane</keyword>
<sequence length="252" mass="28712">MANYFPRWTNLLPLKIAICVGSVVGGLVLAFAYYATPKTQRVGYQPSQPIPYDHELHVKQLGLDCRHCHSFVEESGHANVPSANTCWNCHRHVKTDSERLVPLRRAIDPTYEGYTGEPVKWVRVHRSPDYVFFDHSAHLSRGISCVSCHGQVNEMPEVYHAKSLSMDMCITCHRSPEEHIRPLEEVTNLDFIAKDYISARPELAEEIEKFSAEHDLKLKPHGSQKEAQVALGSLLKHKWSVQPKESCFTCHR</sequence>
<dbReference type="RefSeq" id="WP_346187566.1">
    <property type="nucleotide sequence ID" value="NZ_BAABRL010000002.1"/>
</dbReference>
<feature type="domain" description="Cytochrome c7-like" evidence="2">
    <location>
        <begin position="132"/>
        <end position="178"/>
    </location>
</feature>
<evidence type="ECO:0000256" key="1">
    <source>
        <dbReference type="SAM" id="Phobius"/>
    </source>
</evidence>
<feature type="transmembrane region" description="Helical" evidence="1">
    <location>
        <begin position="12"/>
        <end position="35"/>
    </location>
</feature>
<gene>
    <name evidence="3" type="ORF">Rhal01_00804</name>
</gene>
<keyword evidence="1" id="KW-1133">Transmembrane helix</keyword>
<dbReference type="SUPFAM" id="SSF48695">
    <property type="entry name" value="Multiheme cytochromes"/>
    <property type="match status" value="1"/>
</dbReference>
<dbReference type="CDD" id="cd08168">
    <property type="entry name" value="Cytochrom_C3"/>
    <property type="match status" value="1"/>
</dbReference>
<dbReference type="PANTHER" id="PTHR39425:SF1">
    <property type="entry name" value="CYTOCHROME C7-LIKE DOMAIN-CONTAINING PROTEIN"/>
    <property type="match status" value="1"/>
</dbReference>
<dbReference type="InterPro" id="IPR036280">
    <property type="entry name" value="Multihaem_cyt_sf"/>
</dbReference>
<proteinExistence type="predicted"/>
<dbReference type="InterPro" id="IPR029467">
    <property type="entry name" value="Cyt_c7-like"/>
</dbReference>
<keyword evidence="4" id="KW-1185">Reference proteome</keyword>
<keyword evidence="1" id="KW-0812">Transmembrane</keyword>
<organism evidence="3 4">
    <name type="scientific">Rubritalea halochordaticola</name>
    <dbReference type="NCBI Taxonomy" id="714537"/>
    <lineage>
        <taxon>Bacteria</taxon>
        <taxon>Pseudomonadati</taxon>
        <taxon>Verrucomicrobiota</taxon>
        <taxon>Verrucomicrobiia</taxon>
        <taxon>Verrucomicrobiales</taxon>
        <taxon>Rubritaleaceae</taxon>
        <taxon>Rubritalea</taxon>
    </lineage>
</organism>
<dbReference type="Pfam" id="PF14522">
    <property type="entry name" value="Cytochrome_C7"/>
    <property type="match status" value="1"/>
</dbReference>
<dbReference type="Proteomes" id="UP001424741">
    <property type="component" value="Unassembled WGS sequence"/>
</dbReference>
<reference evidence="3 4" key="1">
    <citation type="submission" date="2024-02" db="EMBL/GenBank/DDBJ databases">
        <title>Rubritalea halochordaticola NBRC 107102.</title>
        <authorList>
            <person name="Ichikawa N."/>
            <person name="Katano-Makiyama Y."/>
            <person name="Hidaka K."/>
        </authorList>
    </citation>
    <scope>NUCLEOTIDE SEQUENCE [LARGE SCALE GENOMIC DNA]</scope>
    <source>
        <strain evidence="3 4">NBRC 107102</strain>
    </source>
</reference>
<evidence type="ECO:0000313" key="4">
    <source>
        <dbReference type="Proteomes" id="UP001424741"/>
    </source>
</evidence>
<accession>A0ABP9UW05</accession>
<evidence type="ECO:0000313" key="3">
    <source>
        <dbReference type="EMBL" id="GAA5494641.1"/>
    </source>
</evidence>
<comment type="caution">
    <text evidence="3">The sequence shown here is derived from an EMBL/GenBank/DDBJ whole genome shotgun (WGS) entry which is preliminary data.</text>
</comment>
<name>A0ABP9UW05_9BACT</name>
<dbReference type="PANTHER" id="PTHR39425">
    <property type="entry name" value="LIPOPROTEIN CYTOCHROME C"/>
    <property type="match status" value="1"/>
</dbReference>